<name>A0ABD2TW44_9SOLN</name>
<dbReference type="PANTHER" id="PTHR47693:SF1">
    <property type="entry name" value="BZIP TRANSCRIPTION FACTOR RISBZ3"/>
    <property type="match status" value="1"/>
</dbReference>
<evidence type="ECO:0000313" key="8">
    <source>
        <dbReference type="EMBL" id="KAL3360489.1"/>
    </source>
</evidence>
<evidence type="ECO:0000259" key="7">
    <source>
        <dbReference type="PROSITE" id="PS50217"/>
    </source>
</evidence>
<keyword evidence="5" id="KW-0539">Nucleus</keyword>
<dbReference type="EMBL" id="JBJKTR010000008">
    <property type="protein sequence ID" value="KAL3360489.1"/>
    <property type="molecule type" value="Genomic_DNA"/>
</dbReference>
<dbReference type="PROSITE" id="PS00036">
    <property type="entry name" value="BZIP_BASIC"/>
    <property type="match status" value="1"/>
</dbReference>
<gene>
    <name evidence="8" type="ORF">AABB24_013753</name>
</gene>
<dbReference type="Proteomes" id="UP001627284">
    <property type="component" value="Unassembled WGS sequence"/>
</dbReference>
<dbReference type="GO" id="GO:0046983">
    <property type="term" value="F:protein dimerization activity"/>
    <property type="evidence" value="ECO:0007669"/>
    <property type="project" value="UniProtKB-ARBA"/>
</dbReference>
<keyword evidence="4" id="KW-0804">Transcription</keyword>
<evidence type="ECO:0000256" key="4">
    <source>
        <dbReference type="ARBA" id="ARBA00023163"/>
    </source>
</evidence>
<feature type="region of interest" description="Disordered" evidence="6">
    <location>
        <begin position="137"/>
        <end position="231"/>
    </location>
</feature>
<keyword evidence="9" id="KW-1185">Reference proteome</keyword>
<keyword evidence="2" id="KW-0805">Transcription regulation</keyword>
<feature type="compositionally biased region" description="Acidic residues" evidence="6">
    <location>
        <begin position="186"/>
        <end position="203"/>
    </location>
</feature>
<dbReference type="AlphaFoldDB" id="A0ABD2TW44"/>
<evidence type="ECO:0000256" key="1">
    <source>
        <dbReference type="ARBA" id="ARBA00004123"/>
    </source>
</evidence>
<dbReference type="Pfam" id="PF00170">
    <property type="entry name" value="bZIP_1"/>
    <property type="match status" value="1"/>
</dbReference>
<dbReference type="Gene3D" id="1.20.5.170">
    <property type="match status" value="1"/>
</dbReference>
<comment type="subcellular location">
    <subcellularLocation>
        <location evidence="1">Nucleus</location>
    </subcellularLocation>
</comment>
<proteinExistence type="predicted"/>
<evidence type="ECO:0000256" key="5">
    <source>
        <dbReference type="ARBA" id="ARBA00023242"/>
    </source>
</evidence>
<accession>A0ABD2TW44</accession>
<dbReference type="InterPro" id="IPR046347">
    <property type="entry name" value="bZIP_sf"/>
</dbReference>
<feature type="domain" description="BZIP" evidence="7">
    <location>
        <begin position="206"/>
        <end position="258"/>
    </location>
</feature>
<sequence>FFLSPLFPKYFPVKHLLDIYFFRKKYNMEKKMANFPSRDMKKSPSLLALEEFVNHNKLFYGEDAKIGDVFGGNDHQQNINNNNNNNINHHDHNNNNGHHHAQLFDDICSIAPSFTMSNQDILSDFSNCALTERPLWSPNITPKQSSISVTGDSQSSICAGSPTPTIIMPKMRDNQAMGATSGSYQSDDDDLEGDVDPCEESTDPSDIKRIRRQASNRESARRSRRRKQAHLADLESQVDQFRGENETLFKQLADATQQYKDSLTNNRVLKSNVEELRAKVKLAEVRAARGTVSSSLSHLFLNYLTPPQSLVTNNNNNNITMCRLDNVSPTINVPGEDSWGGISGQNPMIGVENINAFDRNLNNGAMSDNASCISEVWSFK</sequence>
<dbReference type="GO" id="GO:0003677">
    <property type="term" value="F:DNA binding"/>
    <property type="evidence" value="ECO:0007669"/>
    <property type="project" value="UniProtKB-KW"/>
</dbReference>
<dbReference type="InterPro" id="IPR044168">
    <property type="entry name" value="RISBZ3/4/5"/>
</dbReference>
<evidence type="ECO:0000256" key="2">
    <source>
        <dbReference type="ARBA" id="ARBA00023015"/>
    </source>
</evidence>
<dbReference type="CDD" id="cd14702">
    <property type="entry name" value="bZIP_plant_GBF1"/>
    <property type="match status" value="1"/>
</dbReference>
<reference evidence="8 9" key="1">
    <citation type="submission" date="2024-05" db="EMBL/GenBank/DDBJ databases">
        <title>De novo assembly of an allotetraploid wild potato.</title>
        <authorList>
            <person name="Hosaka A.J."/>
        </authorList>
    </citation>
    <scope>NUCLEOTIDE SEQUENCE [LARGE SCALE GENOMIC DNA]</scope>
    <source>
        <tissue evidence="8">Young leaves</tissue>
    </source>
</reference>
<dbReference type="PROSITE" id="PS50217">
    <property type="entry name" value="BZIP"/>
    <property type="match status" value="1"/>
</dbReference>
<dbReference type="FunFam" id="1.20.5.170:FF:000020">
    <property type="entry name" value="BZIP transcription factor"/>
    <property type="match status" value="1"/>
</dbReference>
<dbReference type="InterPro" id="IPR045314">
    <property type="entry name" value="bZIP_plant_GBF1"/>
</dbReference>
<dbReference type="GO" id="GO:0005634">
    <property type="term" value="C:nucleus"/>
    <property type="evidence" value="ECO:0007669"/>
    <property type="project" value="UniProtKB-SubCell"/>
</dbReference>
<evidence type="ECO:0000313" key="9">
    <source>
        <dbReference type="Proteomes" id="UP001627284"/>
    </source>
</evidence>
<comment type="caution">
    <text evidence="8">The sequence shown here is derived from an EMBL/GenBank/DDBJ whole genome shotgun (WGS) entry which is preliminary data.</text>
</comment>
<feature type="non-terminal residue" evidence="8">
    <location>
        <position position="1"/>
    </location>
</feature>
<evidence type="ECO:0000256" key="3">
    <source>
        <dbReference type="ARBA" id="ARBA00023125"/>
    </source>
</evidence>
<protein>
    <recommendedName>
        <fullName evidence="7">BZIP domain-containing protein</fullName>
    </recommendedName>
</protein>
<dbReference type="SUPFAM" id="SSF57959">
    <property type="entry name" value="Leucine zipper domain"/>
    <property type="match status" value="1"/>
</dbReference>
<evidence type="ECO:0000256" key="6">
    <source>
        <dbReference type="SAM" id="MobiDB-lite"/>
    </source>
</evidence>
<dbReference type="SMART" id="SM00338">
    <property type="entry name" value="BRLZ"/>
    <property type="match status" value="1"/>
</dbReference>
<feature type="compositionally biased region" description="Polar residues" evidence="6">
    <location>
        <begin position="138"/>
        <end position="164"/>
    </location>
</feature>
<organism evidence="8 9">
    <name type="scientific">Solanum stoloniferum</name>
    <dbReference type="NCBI Taxonomy" id="62892"/>
    <lineage>
        <taxon>Eukaryota</taxon>
        <taxon>Viridiplantae</taxon>
        <taxon>Streptophyta</taxon>
        <taxon>Embryophyta</taxon>
        <taxon>Tracheophyta</taxon>
        <taxon>Spermatophyta</taxon>
        <taxon>Magnoliopsida</taxon>
        <taxon>eudicotyledons</taxon>
        <taxon>Gunneridae</taxon>
        <taxon>Pentapetalae</taxon>
        <taxon>asterids</taxon>
        <taxon>lamiids</taxon>
        <taxon>Solanales</taxon>
        <taxon>Solanaceae</taxon>
        <taxon>Solanoideae</taxon>
        <taxon>Solaneae</taxon>
        <taxon>Solanum</taxon>
    </lineage>
</organism>
<dbReference type="InterPro" id="IPR004827">
    <property type="entry name" value="bZIP"/>
</dbReference>
<keyword evidence="3" id="KW-0238">DNA-binding</keyword>
<dbReference type="PANTHER" id="PTHR47693">
    <property type="entry name" value="BZIP TRANSCRIPTION FACTOR RISBZ3-RELATED"/>
    <property type="match status" value="1"/>
</dbReference>